<gene>
    <name evidence="4" type="ORF">GCM10010365_61450</name>
</gene>
<dbReference type="PROSITE" id="PS50294">
    <property type="entry name" value="WD_REPEATS_REGION"/>
    <property type="match status" value="1"/>
</dbReference>
<dbReference type="SUPFAM" id="SSF50998">
    <property type="entry name" value="Quinoprotein alcohol dehydrogenase-like"/>
    <property type="match status" value="1"/>
</dbReference>
<keyword evidence="1 3" id="KW-0853">WD repeat</keyword>
<evidence type="ECO:0000256" key="1">
    <source>
        <dbReference type="ARBA" id="ARBA00022574"/>
    </source>
</evidence>
<reference evidence="4" key="2">
    <citation type="submission" date="2020-09" db="EMBL/GenBank/DDBJ databases">
        <authorList>
            <person name="Sun Q."/>
            <person name="Ohkuma M."/>
        </authorList>
    </citation>
    <scope>NUCLEOTIDE SEQUENCE</scope>
    <source>
        <strain evidence="4">JCM 4815</strain>
    </source>
</reference>
<keyword evidence="2" id="KW-0677">Repeat</keyword>
<organism evidence="4 5">
    <name type="scientific">Streptomyces poonensis</name>
    <dbReference type="NCBI Taxonomy" id="68255"/>
    <lineage>
        <taxon>Bacteria</taxon>
        <taxon>Bacillati</taxon>
        <taxon>Actinomycetota</taxon>
        <taxon>Actinomycetes</taxon>
        <taxon>Kitasatosporales</taxon>
        <taxon>Streptomycetaceae</taxon>
        <taxon>Streptomyces</taxon>
    </lineage>
</organism>
<dbReference type="InterPro" id="IPR011047">
    <property type="entry name" value="Quinoprotein_ADH-like_sf"/>
</dbReference>
<feature type="repeat" description="WD" evidence="3">
    <location>
        <begin position="260"/>
        <end position="293"/>
    </location>
</feature>
<dbReference type="PROSITE" id="PS00678">
    <property type="entry name" value="WD_REPEATS_1"/>
    <property type="match status" value="1"/>
</dbReference>
<dbReference type="PANTHER" id="PTHR19879">
    <property type="entry name" value="TRANSCRIPTION INITIATION FACTOR TFIID"/>
    <property type="match status" value="1"/>
</dbReference>
<evidence type="ECO:0000256" key="2">
    <source>
        <dbReference type="ARBA" id="ARBA00022737"/>
    </source>
</evidence>
<evidence type="ECO:0000256" key="3">
    <source>
        <dbReference type="PROSITE-ProRule" id="PRU00221"/>
    </source>
</evidence>
<dbReference type="AlphaFoldDB" id="A0A918UTN3"/>
<protein>
    <recommendedName>
        <fullName evidence="6">WD40 repeat domain-containing protein</fullName>
    </recommendedName>
</protein>
<dbReference type="SMART" id="SM00320">
    <property type="entry name" value="WD40"/>
    <property type="match status" value="8"/>
</dbReference>
<comment type="caution">
    <text evidence="4">The sequence shown here is derived from an EMBL/GenBank/DDBJ whole genome shotgun (WGS) entry which is preliminary data.</text>
</comment>
<dbReference type="InterPro" id="IPR019775">
    <property type="entry name" value="WD40_repeat_CS"/>
</dbReference>
<dbReference type="EMBL" id="BMVW01000016">
    <property type="protein sequence ID" value="GGZ32370.1"/>
    <property type="molecule type" value="Genomic_DNA"/>
</dbReference>
<accession>A0A918UTN3</accession>
<dbReference type="InterPro" id="IPR015943">
    <property type="entry name" value="WD40/YVTN_repeat-like_dom_sf"/>
</dbReference>
<reference evidence="4" key="1">
    <citation type="journal article" date="2014" name="Int. J. Syst. Evol. Microbiol.">
        <title>Complete genome sequence of Corynebacterium casei LMG S-19264T (=DSM 44701T), isolated from a smear-ripened cheese.</title>
        <authorList>
            <consortium name="US DOE Joint Genome Institute (JGI-PGF)"/>
            <person name="Walter F."/>
            <person name="Albersmeier A."/>
            <person name="Kalinowski J."/>
            <person name="Ruckert C."/>
        </authorList>
    </citation>
    <scope>NUCLEOTIDE SEQUENCE</scope>
    <source>
        <strain evidence="4">JCM 4815</strain>
    </source>
</reference>
<dbReference type="Proteomes" id="UP000622166">
    <property type="component" value="Unassembled WGS sequence"/>
</dbReference>
<dbReference type="Pfam" id="PF00400">
    <property type="entry name" value="WD40"/>
    <property type="match status" value="4"/>
</dbReference>
<keyword evidence="5" id="KW-1185">Reference proteome</keyword>
<sequence length="479" mass="51661">MPKEVFQFQSSFTPDSETLITLSGSGESDLAAWSTKTGRRLAHSKQPDISVVGEFDFDRSGTRLAAVTDDALLKLFDLPSLKPSAVQPAGIKVDGAEFSPDGHQLAIKGRGVVVIWNIAHPLPLSTSLHNEPFSIGFDKDLAATVSMSGAHPTRIVSVAVGRLRAWNLPKRTPTEIPVPKYIETVAVSPDGRTTAILDYDRRLSLWHPGDERLLPGWQMDDVSSLALNADGSLLASGGGVTDGRIRLWDARHGTEWKPSMRRDKAVVWTVAFNPQSTLLASAGFGGDISVWKVVRGGDGNKYLRPLNPDRPFTGHTGAVLSVTFDPTGTRIASGGDDGSVRLWDVTAGAAIGEPMSMSSAVREVTFSPDGRTIAAVGDDGLQLFDVTTQRPLGPTVTTRARLAGVAFNADGQRLVTINSHGRVDTWDPVLWSTVATEVTERLCSIASRNLTRSEWHQYLPGKPYRQTCPRWSTAPHTAG</sequence>
<feature type="repeat" description="WD" evidence="3">
    <location>
        <begin position="312"/>
        <end position="353"/>
    </location>
</feature>
<dbReference type="PROSITE" id="PS50082">
    <property type="entry name" value="WD_REPEATS_2"/>
    <property type="match status" value="2"/>
</dbReference>
<evidence type="ECO:0000313" key="4">
    <source>
        <dbReference type="EMBL" id="GGZ32370.1"/>
    </source>
</evidence>
<proteinExistence type="predicted"/>
<evidence type="ECO:0008006" key="6">
    <source>
        <dbReference type="Google" id="ProtNLM"/>
    </source>
</evidence>
<dbReference type="InterPro" id="IPR001680">
    <property type="entry name" value="WD40_rpt"/>
</dbReference>
<evidence type="ECO:0000313" key="5">
    <source>
        <dbReference type="Proteomes" id="UP000622166"/>
    </source>
</evidence>
<name>A0A918UTN3_9ACTN</name>
<dbReference type="PANTHER" id="PTHR19879:SF9">
    <property type="entry name" value="TRANSCRIPTION INITIATION FACTOR TFIID SUBUNIT 5"/>
    <property type="match status" value="1"/>
</dbReference>
<dbReference type="Gene3D" id="2.130.10.10">
    <property type="entry name" value="YVTN repeat-like/Quinoprotein amine dehydrogenase"/>
    <property type="match status" value="3"/>
</dbReference>